<protein>
    <submittedName>
        <fullName evidence="1">Uncharacterized protein</fullName>
    </submittedName>
</protein>
<dbReference type="AlphaFoldDB" id="A6DTT6"/>
<evidence type="ECO:0000313" key="2">
    <source>
        <dbReference type="Proteomes" id="UP000004947"/>
    </source>
</evidence>
<name>A6DTT6_9BACT</name>
<evidence type="ECO:0000313" key="1">
    <source>
        <dbReference type="EMBL" id="EDM24957.1"/>
    </source>
</evidence>
<keyword evidence="2" id="KW-1185">Reference proteome</keyword>
<dbReference type="OrthoDB" id="239224at2"/>
<dbReference type="STRING" id="313628.LNTAR_03029"/>
<dbReference type="EMBL" id="ABCK01000041">
    <property type="protein sequence ID" value="EDM24957.1"/>
    <property type="molecule type" value="Genomic_DNA"/>
</dbReference>
<comment type="caution">
    <text evidence="1">The sequence shown here is derived from an EMBL/GenBank/DDBJ whole genome shotgun (WGS) entry which is preliminary data.</text>
</comment>
<dbReference type="Proteomes" id="UP000004947">
    <property type="component" value="Unassembled WGS sequence"/>
</dbReference>
<gene>
    <name evidence="1" type="ORF">LNTAR_03029</name>
</gene>
<organism evidence="1 2">
    <name type="scientific">Lentisphaera araneosa HTCC2155</name>
    <dbReference type="NCBI Taxonomy" id="313628"/>
    <lineage>
        <taxon>Bacteria</taxon>
        <taxon>Pseudomonadati</taxon>
        <taxon>Lentisphaerota</taxon>
        <taxon>Lentisphaeria</taxon>
        <taxon>Lentisphaerales</taxon>
        <taxon>Lentisphaeraceae</taxon>
        <taxon>Lentisphaera</taxon>
    </lineage>
</organism>
<accession>A6DTT6</accession>
<dbReference type="RefSeq" id="WP_007281233.1">
    <property type="nucleotide sequence ID" value="NZ_ABCK01000041.1"/>
</dbReference>
<reference evidence="1 2" key="1">
    <citation type="journal article" date="2010" name="J. Bacteriol.">
        <title>Genome sequence of Lentisphaera araneosa HTCC2155T, the type species of the order Lentisphaerales in the phylum Lentisphaerae.</title>
        <authorList>
            <person name="Thrash J.C."/>
            <person name="Cho J.C."/>
            <person name="Vergin K.L."/>
            <person name="Morris R.M."/>
            <person name="Giovannoni S.J."/>
        </authorList>
    </citation>
    <scope>NUCLEOTIDE SEQUENCE [LARGE SCALE GENOMIC DNA]</scope>
    <source>
        <strain evidence="1 2">HTCC2155</strain>
    </source>
</reference>
<proteinExistence type="predicted"/>
<sequence>MKIIFSIILILGLFFNQEGIQKQQDDSQMIVLNEDLPPSIAVTSIALGPLKGMVSAGLMWRAIDKEDKKEYMESYQLSKMITALQPRYSSAWVQQAFTLSFNIAAYHKRPEERWQWIMRGIEILRDEGLTYNPNDADIRHEIMRTIKDKIQGTDKDSLFMKNEWTKVMLEYFDDGSPEELERLRKAAKTLEELKTRPYINELAEVALSNGIDLYDFKSSPPQLDPNYVGYLFGGRFPNDKQFPLVKTAVINLYFFHRRQKIERDLKFSIERMIEINQELGPFDWRSHIATALYWGYEENFEDYDTKAKLDYTPMTVALMLDNFYEGKLYYNKEYDVFTRSPNIAALARIHRYYDALLEFEQSRRNHKSHEYFLQRAITICYNMNQSEAARELFFHYKENNYNGSEEKDITFNEFILGAMVSTLKSNTFKENKALIESVLISSIRNAEAGNFEMSQGLRNRAMLMYRVHQKEWGKTSQKLPKFQFLEKSAKLSLAGNDESRLERMEKSLSEAIKSKRKKIATH</sequence>